<keyword evidence="1" id="KW-1133">Transmembrane helix</keyword>
<reference evidence="2 3" key="1">
    <citation type="submission" date="2017-03" db="EMBL/GenBank/DDBJ databases">
        <authorList>
            <person name="Afonso C.L."/>
            <person name="Miller P.J."/>
            <person name="Scott M.A."/>
            <person name="Spackman E."/>
            <person name="Goraichik I."/>
            <person name="Dimitrov K.M."/>
            <person name="Suarez D.L."/>
            <person name="Swayne D.E."/>
        </authorList>
    </citation>
    <scope>NUCLEOTIDE SEQUENCE [LARGE SCALE GENOMIC DNA]</scope>
    <source>
        <strain evidence="2">PRJEB14757</strain>
    </source>
</reference>
<keyword evidence="1" id="KW-0812">Transmembrane</keyword>
<gene>
    <name evidence="2" type="ORF">MTBBW1_350038</name>
</gene>
<proteinExistence type="predicted"/>
<accession>A0A1W1HGD2</accession>
<dbReference type="STRING" id="1246637.MTBBW1_350038"/>
<evidence type="ECO:0000313" key="2">
    <source>
        <dbReference type="EMBL" id="SLM31547.1"/>
    </source>
</evidence>
<feature type="transmembrane region" description="Helical" evidence="1">
    <location>
        <begin position="24"/>
        <end position="42"/>
    </location>
</feature>
<evidence type="ECO:0000256" key="1">
    <source>
        <dbReference type="SAM" id="Phobius"/>
    </source>
</evidence>
<dbReference type="EMBL" id="FWEV01000276">
    <property type="protein sequence ID" value="SLM31547.1"/>
    <property type="molecule type" value="Genomic_DNA"/>
</dbReference>
<keyword evidence="1" id="KW-0472">Membrane</keyword>
<keyword evidence="3" id="KW-1185">Reference proteome</keyword>
<evidence type="ECO:0000313" key="3">
    <source>
        <dbReference type="Proteomes" id="UP000191931"/>
    </source>
</evidence>
<sequence length="75" mass="8635">MGESIKKDYNYCCVSLNTSTDSDLIIAFIYSVVAVSRAMYVIRKKIGMEKNDIPRYNFKSFPAFCKKGTWTEFPC</sequence>
<dbReference type="AlphaFoldDB" id="A0A1W1HGD2"/>
<dbReference type="Proteomes" id="UP000191931">
    <property type="component" value="Unassembled WGS sequence"/>
</dbReference>
<name>A0A1W1HGD2_9BACT</name>
<protein>
    <submittedName>
        <fullName evidence="2">Uncharacterized protein</fullName>
    </submittedName>
</protein>
<organism evidence="2 3">
    <name type="scientific">Desulfamplus magnetovallimortis</name>
    <dbReference type="NCBI Taxonomy" id="1246637"/>
    <lineage>
        <taxon>Bacteria</taxon>
        <taxon>Pseudomonadati</taxon>
        <taxon>Thermodesulfobacteriota</taxon>
        <taxon>Desulfobacteria</taxon>
        <taxon>Desulfobacterales</taxon>
        <taxon>Desulfobacteraceae</taxon>
        <taxon>Desulfamplus</taxon>
    </lineage>
</organism>